<dbReference type="AlphaFoldDB" id="A0A5J9TZZ8"/>
<reference evidence="6 7" key="1">
    <citation type="journal article" date="2019" name="Sci. Rep.">
        <title>A high-quality genome of Eragrostis curvula grass provides insights into Poaceae evolution and supports new strategies to enhance forage quality.</title>
        <authorList>
            <person name="Carballo J."/>
            <person name="Santos B.A.C.M."/>
            <person name="Zappacosta D."/>
            <person name="Garbus I."/>
            <person name="Selva J.P."/>
            <person name="Gallo C.A."/>
            <person name="Diaz A."/>
            <person name="Albertini E."/>
            <person name="Caccamo M."/>
            <person name="Echenique V."/>
        </authorList>
    </citation>
    <scope>NUCLEOTIDE SEQUENCE [LARGE SCALE GENOMIC DNA]</scope>
    <source>
        <strain evidence="7">cv. Victoria</strain>
        <tissue evidence="6">Leaf</tissue>
    </source>
</reference>
<dbReference type="InterPro" id="IPR002213">
    <property type="entry name" value="UDP_glucos_trans"/>
</dbReference>
<evidence type="ECO:0000256" key="1">
    <source>
        <dbReference type="ARBA" id="ARBA00009995"/>
    </source>
</evidence>
<dbReference type="Gene3D" id="3.40.50.2000">
    <property type="entry name" value="Glycogen Phosphorylase B"/>
    <property type="match status" value="2"/>
</dbReference>
<accession>A0A5J9TZZ8</accession>
<dbReference type="Gramene" id="TVU16959">
    <property type="protein sequence ID" value="TVU16959"/>
    <property type="gene ID" value="EJB05_32963"/>
</dbReference>
<keyword evidence="3 4" id="KW-0808">Transferase</keyword>
<evidence type="ECO:0000256" key="5">
    <source>
        <dbReference type="RuleBase" id="RU362057"/>
    </source>
</evidence>
<dbReference type="CDD" id="cd03784">
    <property type="entry name" value="GT1_Gtf-like"/>
    <property type="match status" value="1"/>
</dbReference>
<comment type="similarity">
    <text evidence="1 4">Belongs to the UDP-glycosyltransferase family.</text>
</comment>
<keyword evidence="7" id="KW-1185">Reference proteome</keyword>
<name>A0A5J9TZZ8_9POAL</name>
<evidence type="ECO:0000313" key="6">
    <source>
        <dbReference type="EMBL" id="TVU16959.1"/>
    </source>
</evidence>
<dbReference type="SUPFAM" id="SSF53756">
    <property type="entry name" value="UDP-Glycosyltransferase/glycogen phosphorylase"/>
    <property type="match status" value="1"/>
</dbReference>
<keyword evidence="2 4" id="KW-0328">Glycosyltransferase</keyword>
<dbReference type="EMBL" id="RWGY01000029">
    <property type="protein sequence ID" value="TVU16959.1"/>
    <property type="molecule type" value="Genomic_DNA"/>
</dbReference>
<sequence>MPSQLHATGELQERRPRVLLLCSPCMGHLIPFMELARRLVSEHGLAATLLFAAATSPPSEQYLALAASVPDGVDLVALPPPPPPQESFAHVRERVVHAVAASVPRVREMARSLAAVAPLAALVVDMVGAPARDVAAELGVPCYMFFTSPWMLLSLLLHLPELDATTAGEYRDATEPINLPGCVPITAHELPPSMLVDRSSIMYTSLLSMAKELTNVDGILVNTTRELEPAIGATMNNGLGRMPVHPVGPLIWTRPVGMDMDHNKCLKWLDEQPPRSVVYVSFGSGGTLTWQQTTELALGLELSQCRFIWAVKRPNESATSGAFFGNQQGEDTTALDFLPKGFIERTKGLGMLTSTWAPQTAILEHASVGCFITHCGWNSILESIMNGVPMVAWPLYAEQDMNAAMLEDQVRVAARVKVGANRFVRKEEVATAIQRVMKGDEAARMRKRVSELREKSVHALSKNGCSTRALSQTASVWKCIANGK</sequence>
<dbReference type="PROSITE" id="PS00375">
    <property type="entry name" value="UDPGT"/>
    <property type="match status" value="1"/>
</dbReference>
<evidence type="ECO:0000256" key="3">
    <source>
        <dbReference type="ARBA" id="ARBA00022679"/>
    </source>
</evidence>
<dbReference type="InterPro" id="IPR035595">
    <property type="entry name" value="UDP_glycos_trans_CS"/>
</dbReference>
<proteinExistence type="inferred from homology"/>
<dbReference type="Pfam" id="PF00201">
    <property type="entry name" value="UDPGT"/>
    <property type="match status" value="1"/>
</dbReference>
<dbReference type="EC" id="2.4.1.-" evidence="5"/>
<gene>
    <name evidence="6" type="ORF">EJB05_32963</name>
</gene>
<dbReference type="OrthoDB" id="5835829at2759"/>
<dbReference type="PANTHER" id="PTHR48046">
    <property type="entry name" value="UDP-GLYCOSYLTRANSFERASE 72E1"/>
    <property type="match status" value="1"/>
</dbReference>
<evidence type="ECO:0000256" key="4">
    <source>
        <dbReference type="RuleBase" id="RU003718"/>
    </source>
</evidence>
<comment type="caution">
    <text evidence="6">The sequence shown here is derived from an EMBL/GenBank/DDBJ whole genome shotgun (WGS) entry which is preliminary data.</text>
</comment>
<protein>
    <recommendedName>
        <fullName evidence="5">Glycosyltransferase</fullName>
        <ecNumber evidence="5">2.4.1.-</ecNumber>
    </recommendedName>
</protein>
<dbReference type="PANTHER" id="PTHR48046:SF1">
    <property type="entry name" value="GLYCOSYLTRANSFERASE-RELATED"/>
    <property type="match status" value="1"/>
</dbReference>
<evidence type="ECO:0000313" key="7">
    <source>
        <dbReference type="Proteomes" id="UP000324897"/>
    </source>
</evidence>
<evidence type="ECO:0000256" key="2">
    <source>
        <dbReference type="ARBA" id="ARBA00022676"/>
    </source>
</evidence>
<feature type="non-terminal residue" evidence="6">
    <location>
        <position position="1"/>
    </location>
</feature>
<organism evidence="6 7">
    <name type="scientific">Eragrostis curvula</name>
    <name type="common">weeping love grass</name>
    <dbReference type="NCBI Taxonomy" id="38414"/>
    <lineage>
        <taxon>Eukaryota</taxon>
        <taxon>Viridiplantae</taxon>
        <taxon>Streptophyta</taxon>
        <taxon>Embryophyta</taxon>
        <taxon>Tracheophyta</taxon>
        <taxon>Spermatophyta</taxon>
        <taxon>Magnoliopsida</taxon>
        <taxon>Liliopsida</taxon>
        <taxon>Poales</taxon>
        <taxon>Poaceae</taxon>
        <taxon>PACMAD clade</taxon>
        <taxon>Chloridoideae</taxon>
        <taxon>Eragrostideae</taxon>
        <taxon>Eragrostidinae</taxon>
        <taxon>Eragrostis</taxon>
    </lineage>
</organism>
<dbReference type="Proteomes" id="UP000324897">
    <property type="component" value="Chromosome 7"/>
</dbReference>
<dbReference type="GO" id="GO:0008194">
    <property type="term" value="F:UDP-glycosyltransferase activity"/>
    <property type="evidence" value="ECO:0007669"/>
    <property type="project" value="InterPro"/>
</dbReference>
<dbReference type="FunFam" id="3.40.50.2000:FF:000051">
    <property type="entry name" value="Glycosyltransferase"/>
    <property type="match status" value="1"/>
</dbReference>